<organism evidence="1 2">
    <name type="scientific">Pseudoalteromonas piratica</name>
    <dbReference type="NCBI Taxonomy" id="1348114"/>
    <lineage>
        <taxon>Bacteria</taxon>
        <taxon>Pseudomonadati</taxon>
        <taxon>Pseudomonadota</taxon>
        <taxon>Gammaproteobacteria</taxon>
        <taxon>Alteromonadales</taxon>
        <taxon>Pseudoalteromonadaceae</taxon>
        <taxon>Pseudoalteromonas</taxon>
    </lineage>
</organism>
<proteinExistence type="predicted"/>
<dbReference type="EMBL" id="CP009889">
    <property type="protein sequence ID" value="AIY67091.1"/>
    <property type="molecule type" value="Genomic_DNA"/>
</dbReference>
<dbReference type="HOGENOM" id="CLU_2957287_0_0_6"/>
<protein>
    <submittedName>
        <fullName evidence="1">Uncharacterized protein</fullName>
    </submittedName>
</protein>
<dbReference type="KEGG" id="pseo:OM33_18640"/>
<gene>
    <name evidence="1" type="ORF">OM33_18640</name>
</gene>
<accession>A0A0A7EM06</accession>
<sequence>MIIFILFIDIIMSMYLFAQNNLSVDNKKTDYINRIVCTIHGIKLLNIQFNITYIMGYQG</sequence>
<name>A0A0A7EM06_9GAMM</name>
<keyword evidence="2" id="KW-1185">Reference proteome</keyword>
<evidence type="ECO:0000313" key="1">
    <source>
        <dbReference type="EMBL" id="AIY67091.1"/>
    </source>
</evidence>
<evidence type="ECO:0000313" key="2">
    <source>
        <dbReference type="Proteomes" id="UP000030341"/>
    </source>
</evidence>
<dbReference type="Proteomes" id="UP000030341">
    <property type="component" value="Chromosome 2"/>
</dbReference>
<dbReference type="AlphaFoldDB" id="A0A0A7EM06"/>
<reference evidence="1 2" key="1">
    <citation type="submission" date="2014-11" db="EMBL/GenBank/DDBJ databases">
        <title>Complete Genome Sequence of Pseudoalteromonas sp. Strain OCN003 Isolated from Kaneohe Bay, Oahu, Hawaii.</title>
        <authorList>
            <person name="Beurmann S."/>
            <person name="Videau P."/>
            <person name="Ushijima B."/>
            <person name="Smith A.M."/>
            <person name="Aeby G.S."/>
            <person name="Callahan S.M."/>
            <person name="Belcaid M."/>
        </authorList>
    </citation>
    <scope>NUCLEOTIDE SEQUENCE [LARGE SCALE GENOMIC DNA]</scope>
    <source>
        <strain evidence="1 2">OCN003</strain>
    </source>
</reference>